<evidence type="ECO:0000256" key="1">
    <source>
        <dbReference type="ARBA" id="ARBA00009963"/>
    </source>
</evidence>
<comment type="similarity">
    <text evidence="1">Belongs to the microviridae F protein family.</text>
</comment>
<accession>A0A9Q4RC48</accession>
<protein>
    <recommendedName>
        <fullName evidence="4">Capsid protein (F protein)</fullName>
    </recommendedName>
</protein>
<dbReference type="SUPFAM" id="SSF88645">
    <property type="entry name" value="ssDNA viruses"/>
    <property type="match status" value="1"/>
</dbReference>
<evidence type="ECO:0008006" key="4">
    <source>
        <dbReference type="Google" id="ProtNLM"/>
    </source>
</evidence>
<comment type="caution">
    <text evidence="2">The sequence shown here is derived from an EMBL/GenBank/DDBJ whole genome shotgun (WGS) entry which is preliminary data.</text>
</comment>
<organism evidence="2 3">
    <name type="scientific">Parabacteroides merdae</name>
    <dbReference type="NCBI Taxonomy" id="46503"/>
    <lineage>
        <taxon>Bacteria</taxon>
        <taxon>Pseudomonadati</taxon>
        <taxon>Bacteroidota</taxon>
        <taxon>Bacteroidia</taxon>
        <taxon>Bacteroidales</taxon>
        <taxon>Tannerellaceae</taxon>
        <taxon>Parabacteroides</taxon>
    </lineage>
</organism>
<gene>
    <name evidence="2" type="ORF">GME02_04340</name>
</gene>
<dbReference type="EMBL" id="WNDD01000004">
    <property type="protein sequence ID" value="MTV00905.1"/>
    <property type="molecule type" value="Genomic_DNA"/>
</dbReference>
<dbReference type="InterPro" id="IPR016184">
    <property type="entry name" value="Capsid/spike_ssDNA_virus"/>
</dbReference>
<proteinExistence type="inferred from homology"/>
<name>A0A9Q4RC48_9BACT</name>
<dbReference type="Gene3D" id="2.60.169.10">
    <property type="entry name" value="Microviridae F protein"/>
    <property type="match status" value="1"/>
</dbReference>
<reference evidence="2 3" key="1">
    <citation type="journal article" date="2019" name="Nat. Med.">
        <title>A library of human gut bacterial isolates paired with longitudinal multiomics data enables mechanistic microbiome research.</title>
        <authorList>
            <person name="Poyet M."/>
            <person name="Groussin M."/>
            <person name="Gibbons S.M."/>
            <person name="Avila-Pacheco J."/>
            <person name="Jiang X."/>
            <person name="Kearney S.M."/>
            <person name="Perrotta A.R."/>
            <person name="Berdy B."/>
            <person name="Zhao S."/>
            <person name="Lieberman T.D."/>
            <person name="Swanson P.K."/>
            <person name="Smith M."/>
            <person name="Roesemann S."/>
            <person name="Alexander J.E."/>
            <person name="Rich S.A."/>
            <person name="Livny J."/>
            <person name="Vlamakis H."/>
            <person name="Clish C."/>
            <person name="Bullock K."/>
            <person name="Deik A."/>
            <person name="Scott J."/>
            <person name="Pierce K.A."/>
            <person name="Xavier R.J."/>
            <person name="Alm E.J."/>
        </authorList>
    </citation>
    <scope>NUCLEOTIDE SEQUENCE [LARGE SCALE GENOMIC DNA]</scope>
    <source>
        <strain evidence="2 3">BIOML-A11</strain>
    </source>
</reference>
<dbReference type="Proteomes" id="UP000482671">
    <property type="component" value="Unassembled WGS sequence"/>
</dbReference>
<evidence type="ECO:0000313" key="3">
    <source>
        <dbReference type="Proteomes" id="UP000482671"/>
    </source>
</evidence>
<dbReference type="AlphaFoldDB" id="A0A9Q4RC48"/>
<dbReference type="InterPro" id="IPR037002">
    <property type="entry name" value="Microviridae_protein_F_sf"/>
</dbReference>
<dbReference type="InterPro" id="IPR003514">
    <property type="entry name" value="Microviridae_protein_F"/>
</dbReference>
<evidence type="ECO:0000313" key="2">
    <source>
        <dbReference type="EMBL" id="MTV00905.1"/>
    </source>
</evidence>
<dbReference type="Pfam" id="PF02305">
    <property type="entry name" value="Phage_F"/>
    <property type="match status" value="1"/>
</dbReference>
<sequence length="556" mass="63068">MANIFNSIRMKRPRRNAFNLSYESKLTLNMGELVPIMCMPVVPGDKFRVKTESLVRLAPLVAPMMHRVNVFTHYFFVPNRLVWNEWEDFITKGVDGEDMPMFPKIQINQDSHLVSSASLIKEYFGDSSLWDYLGLPTLSACGNKSYDVVNGVKVPNGFQVSALPFRAYQLIYNEYYRDQNLTDPIDFTLGSGTTVGGDQLMALMSLRRRAWEKDYFTSALPWLQRGPEVSVPVQGAGGSMDVVYKNETGQTKQRWFDGNGREFQASTAYDLTMAQNSGNPYAADFVAVNGGANNRAPELDPNGTLKVNVDEMGININDLRTSNALQRWFERNARGGSRYIEQILSHFGVRSSDARLQRPQFLGGGRMPISVSEVLQTSSTDETSPQANMAGHGISAGINNGFKHYFEEHGYIIGIMSITPRSGYQQGVPRDFTKFDNMDFYFPEFAHLSEQEIKNQELFVSEDAAYNNGTFGYIPRYAEYKYHPSEAHGDFRGNLSFWHLNRIFSDKPNLNTTFVECKPSNRVFATSETEDDKFWVQMYQDVKALRLMPKYGTPML</sequence>
<dbReference type="GO" id="GO:0005198">
    <property type="term" value="F:structural molecule activity"/>
    <property type="evidence" value="ECO:0007669"/>
    <property type="project" value="InterPro"/>
</dbReference>